<proteinExistence type="predicted"/>
<dbReference type="RefSeq" id="WP_241367661.1">
    <property type="nucleotide sequence ID" value="NZ_JAKZFC010000001.1"/>
</dbReference>
<dbReference type="Proteomes" id="UP001316087">
    <property type="component" value="Unassembled WGS sequence"/>
</dbReference>
<dbReference type="SUPFAM" id="SSF140566">
    <property type="entry name" value="FlgN-like"/>
    <property type="match status" value="1"/>
</dbReference>
<keyword evidence="2" id="KW-0282">Flagellum</keyword>
<dbReference type="InterPro" id="IPR036679">
    <property type="entry name" value="FlgN-like_sf"/>
</dbReference>
<comment type="caution">
    <text evidence="2">The sequence shown here is derived from an EMBL/GenBank/DDBJ whole genome shotgun (WGS) entry which is preliminary data.</text>
</comment>
<dbReference type="Pfam" id="PF05130">
    <property type="entry name" value="FlgN"/>
    <property type="match status" value="1"/>
</dbReference>
<sequence>MSIATIVATLEKLEKMHKSLLELALAKTEYIKQGDMEKLDQLIKNEQAHVAAIDTIEQQRQVMVTDYLRAKGIALTDTPSVAEVIEVAQASEPTEALVAVRERLVELLGKLKAQNDLNQKMVLNSLQIINITLDAMRPQPRTEQFNYSGAEVRGQSEIARRTFNEFKA</sequence>
<keyword evidence="3" id="KW-1185">Reference proteome</keyword>
<evidence type="ECO:0000313" key="2">
    <source>
        <dbReference type="EMBL" id="MCH7320644.1"/>
    </source>
</evidence>
<organism evidence="2 3">
    <name type="scientific">Solibacillus palustris</name>
    <dbReference type="NCBI Taxonomy" id="2908203"/>
    <lineage>
        <taxon>Bacteria</taxon>
        <taxon>Bacillati</taxon>
        <taxon>Bacillota</taxon>
        <taxon>Bacilli</taxon>
        <taxon>Bacillales</taxon>
        <taxon>Caryophanaceae</taxon>
        <taxon>Solibacillus</taxon>
    </lineage>
</organism>
<dbReference type="EMBL" id="JAKZFC010000001">
    <property type="protein sequence ID" value="MCH7320644.1"/>
    <property type="molecule type" value="Genomic_DNA"/>
</dbReference>
<dbReference type="Gene3D" id="1.20.58.300">
    <property type="entry name" value="FlgN-like"/>
    <property type="match status" value="1"/>
</dbReference>
<protein>
    <submittedName>
        <fullName evidence="2">Flagellar protein FlgN</fullName>
    </submittedName>
</protein>
<gene>
    <name evidence="2" type="ORF">LZ480_01985</name>
</gene>
<reference evidence="2 3" key="1">
    <citation type="submission" date="2022-03" db="EMBL/GenBank/DDBJ databases">
        <authorList>
            <person name="Jo J.-H."/>
            <person name="Im W.-T."/>
        </authorList>
    </citation>
    <scope>NUCLEOTIDE SEQUENCE [LARGE SCALE GENOMIC DNA]</scope>
    <source>
        <strain evidence="2 3">MA9</strain>
    </source>
</reference>
<evidence type="ECO:0000313" key="3">
    <source>
        <dbReference type="Proteomes" id="UP001316087"/>
    </source>
</evidence>
<accession>A0ABS9U8I7</accession>
<name>A0ABS9U8I7_9BACL</name>
<dbReference type="InterPro" id="IPR007809">
    <property type="entry name" value="FlgN-like"/>
</dbReference>
<keyword evidence="2" id="KW-0966">Cell projection</keyword>
<keyword evidence="2" id="KW-0969">Cilium</keyword>
<evidence type="ECO:0000256" key="1">
    <source>
        <dbReference type="ARBA" id="ARBA00022795"/>
    </source>
</evidence>
<keyword evidence="1" id="KW-1005">Bacterial flagellum biogenesis</keyword>